<proteinExistence type="inferred from homology"/>
<accession>A0A939T5Y1</accession>
<evidence type="ECO:0000313" key="5">
    <source>
        <dbReference type="EMBL" id="MBO2451193.1"/>
    </source>
</evidence>
<evidence type="ECO:0000259" key="4">
    <source>
        <dbReference type="Pfam" id="PF13304"/>
    </source>
</evidence>
<dbReference type="EMBL" id="JAGEOJ010000012">
    <property type="protein sequence ID" value="MBO2451193.1"/>
    <property type="molecule type" value="Genomic_DNA"/>
</dbReference>
<evidence type="ECO:0000256" key="3">
    <source>
        <dbReference type="ARBA" id="ARBA00013368"/>
    </source>
</evidence>
<dbReference type="Pfam" id="PF13304">
    <property type="entry name" value="AAA_21"/>
    <property type="match status" value="1"/>
</dbReference>
<evidence type="ECO:0000256" key="2">
    <source>
        <dbReference type="ARBA" id="ARBA00011322"/>
    </source>
</evidence>
<dbReference type="InterPro" id="IPR003959">
    <property type="entry name" value="ATPase_AAA_core"/>
</dbReference>
<dbReference type="Proteomes" id="UP000669179">
    <property type="component" value="Unassembled WGS sequence"/>
</dbReference>
<organism evidence="5 6">
    <name type="scientific">Actinomadura barringtoniae</name>
    <dbReference type="NCBI Taxonomy" id="1427535"/>
    <lineage>
        <taxon>Bacteria</taxon>
        <taxon>Bacillati</taxon>
        <taxon>Actinomycetota</taxon>
        <taxon>Actinomycetes</taxon>
        <taxon>Streptosporangiales</taxon>
        <taxon>Thermomonosporaceae</taxon>
        <taxon>Actinomadura</taxon>
    </lineage>
</organism>
<sequence>MTPAPPWAVGDIATAWEAWNAGRELTDPLAVAEHLERAGAVLSEACDAARTEAAARLSELEDQWRPLAVRLAAWIPRARAVLAQADALKSVKAARTWLTKQANALRTEELRPMADRSTEIWNRLRQESNVSLGPITLAGTGNMKRVLLDVEVDGSETSALGVMSQGELHSLALALFLPRVLAARTPFGFVVIDDPVQSMDPAKVDGLARVLADVARHRQVVVFTHDTRLRDAISQLQLPASVLEVTRQERSIVSVRPVEDEVSRALADARAVAASIDLPAQAAFVVAAGLCRTALEAACVEVLRRKLLGHGEPYAEVESLLRSTRALGEVVTLAAFGAPRPRTDLNDLLAQQGPWAREAFALCNRGVHGGPPPADLGSVVGKVERLIRVVRRDW</sequence>
<dbReference type="GO" id="GO:0016887">
    <property type="term" value="F:ATP hydrolysis activity"/>
    <property type="evidence" value="ECO:0007669"/>
    <property type="project" value="InterPro"/>
</dbReference>
<evidence type="ECO:0000256" key="1">
    <source>
        <dbReference type="ARBA" id="ARBA00006930"/>
    </source>
</evidence>
<reference evidence="5" key="1">
    <citation type="submission" date="2021-03" db="EMBL/GenBank/DDBJ databases">
        <authorList>
            <person name="Kanchanasin P."/>
            <person name="Saeng-In P."/>
            <person name="Phongsopitanun W."/>
            <person name="Yuki M."/>
            <person name="Kudo T."/>
            <person name="Ohkuma M."/>
            <person name="Tanasupawat S."/>
        </authorList>
    </citation>
    <scope>NUCLEOTIDE SEQUENCE</scope>
    <source>
        <strain evidence="5">GKU 128</strain>
    </source>
</reference>
<dbReference type="InterPro" id="IPR027417">
    <property type="entry name" value="P-loop_NTPase"/>
</dbReference>
<keyword evidence="6" id="KW-1185">Reference proteome</keyword>
<gene>
    <name evidence="5" type="ORF">J4573_29155</name>
</gene>
<comment type="caution">
    <text evidence="5">The sequence shown here is derived from an EMBL/GenBank/DDBJ whole genome shotgun (WGS) entry which is preliminary data.</text>
</comment>
<dbReference type="SUPFAM" id="SSF52540">
    <property type="entry name" value="P-loop containing nucleoside triphosphate hydrolases"/>
    <property type="match status" value="1"/>
</dbReference>
<name>A0A939T5Y1_9ACTN</name>
<dbReference type="Gene3D" id="3.40.50.300">
    <property type="entry name" value="P-loop containing nucleotide triphosphate hydrolases"/>
    <property type="match status" value="1"/>
</dbReference>
<protein>
    <recommendedName>
        <fullName evidence="3">Nuclease SbcCD subunit C</fullName>
    </recommendedName>
</protein>
<dbReference type="RefSeq" id="WP_208259081.1">
    <property type="nucleotide sequence ID" value="NZ_JAGEOJ010000012.1"/>
</dbReference>
<comment type="similarity">
    <text evidence="1">Belongs to the SMC family. SbcC subfamily.</text>
</comment>
<dbReference type="PANTHER" id="PTHR32114">
    <property type="entry name" value="ABC TRANSPORTER ABCH.3"/>
    <property type="match status" value="1"/>
</dbReference>
<comment type="subunit">
    <text evidence="2">Heterodimer of SbcC and SbcD.</text>
</comment>
<feature type="domain" description="ATPase AAA-type core" evidence="4">
    <location>
        <begin position="122"/>
        <end position="229"/>
    </location>
</feature>
<dbReference type="PANTHER" id="PTHR32114:SF2">
    <property type="entry name" value="ABC TRANSPORTER ABCH.3"/>
    <property type="match status" value="1"/>
</dbReference>
<dbReference type="GO" id="GO:0005524">
    <property type="term" value="F:ATP binding"/>
    <property type="evidence" value="ECO:0007669"/>
    <property type="project" value="InterPro"/>
</dbReference>
<dbReference type="AlphaFoldDB" id="A0A939T5Y1"/>
<evidence type="ECO:0000313" key="6">
    <source>
        <dbReference type="Proteomes" id="UP000669179"/>
    </source>
</evidence>